<dbReference type="Pfam" id="PF03480">
    <property type="entry name" value="DctP"/>
    <property type="match status" value="1"/>
</dbReference>
<sequence length="343" mass="37359">MDIAHPAQHRIAEFDRRDLIKLGAGLAAAIATSTTPARAQSKAVFKASDVQPPGYPTVVATESLGKKLAAATNGRLSVQMFPSMQLGGEKETIEQTQIGAIQMLRVSAGAVGPIVDDINVVNMPFLFKNMAHAERMMDGPIGQDLLDRITANANAGLVALCWMNAGARSLYNTKRSIRTLEDIKGLKVRVIGNPIFIDMMNALGGNGVAMGYDQVFSALQTGVIDGAENNLPSYVFSNHYTAAKHYSVTEHLIVPEVLVFSKKAWTALSAEDQTLIKKLAREAQAEERVLWNKYEQEALEKAKAAGCDIVEIADKTPFQNAVKPVWDKYGPKYQDMIKRIQSA</sequence>
<evidence type="ECO:0000256" key="1">
    <source>
        <dbReference type="ARBA" id="ARBA00022729"/>
    </source>
</evidence>
<dbReference type="CDD" id="cd13671">
    <property type="entry name" value="PBP2_TRAP_SBP_like_3"/>
    <property type="match status" value="1"/>
</dbReference>
<evidence type="ECO:0000313" key="3">
    <source>
        <dbReference type="Proteomes" id="UP001315278"/>
    </source>
</evidence>
<dbReference type="InterPro" id="IPR004682">
    <property type="entry name" value="TRAP_DctP"/>
</dbReference>
<dbReference type="RefSeq" id="WP_212494230.1">
    <property type="nucleotide sequence ID" value="NZ_JAFCJH010000038.1"/>
</dbReference>
<dbReference type="InterPro" id="IPR018389">
    <property type="entry name" value="DctP_fam"/>
</dbReference>
<evidence type="ECO:0000313" key="2">
    <source>
        <dbReference type="EMBL" id="MBR0799398.1"/>
    </source>
</evidence>
<dbReference type="Gene3D" id="3.40.190.170">
    <property type="entry name" value="Bacterial extracellular solute-binding protein, family 7"/>
    <property type="match status" value="1"/>
</dbReference>
<dbReference type="NCBIfam" id="TIGR00787">
    <property type="entry name" value="dctP"/>
    <property type="match status" value="1"/>
</dbReference>
<dbReference type="PANTHER" id="PTHR33376">
    <property type="match status" value="1"/>
</dbReference>
<organism evidence="2 3">
    <name type="scientific">Bradyrhizobium jicamae</name>
    <dbReference type="NCBI Taxonomy" id="280332"/>
    <lineage>
        <taxon>Bacteria</taxon>
        <taxon>Pseudomonadati</taxon>
        <taxon>Pseudomonadota</taxon>
        <taxon>Alphaproteobacteria</taxon>
        <taxon>Hyphomicrobiales</taxon>
        <taxon>Nitrobacteraceae</taxon>
        <taxon>Bradyrhizobium</taxon>
    </lineage>
</organism>
<accession>A0ABS5FRF6</accession>
<protein>
    <submittedName>
        <fullName evidence="2">TRAP transporter substrate-binding protein</fullName>
    </submittedName>
</protein>
<keyword evidence="1" id="KW-0732">Signal</keyword>
<dbReference type="InterPro" id="IPR038404">
    <property type="entry name" value="TRAP_DctP_sf"/>
</dbReference>
<gene>
    <name evidence="2" type="ORF">JQ615_28840</name>
</gene>
<dbReference type="NCBIfam" id="NF037995">
    <property type="entry name" value="TRAP_S1"/>
    <property type="match status" value="1"/>
</dbReference>
<dbReference type="InterPro" id="IPR006311">
    <property type="entry name" value="TAT_signal"/>
</dbReference>
<comment type="caution">
    <text evidence="2">The sequence shown here is derived from an EMBL/GenBank/DDBJ whole genome shotgun (WGS) entry which is preliminary data.</text>
</comment>
<proteinExistence type="predicted"/>
<dbReference type="PIRSF" id="PIRSF006470">
    <property type="entry name" value="DctB"/>
    <property type="match status" value="1"/>
</dbReference>
<dbReference type="EMBL" id="JAFCJH010000038">
    <property type="protein sequence ID" value="MBR0799398.1"/>
    <property type="molecule type" value="Genomic_DNA"/>
</dbReference>
<reference evidence="3" key="1">
    <citation type="journal article" date="2021" name="ISME J.">
        <title>Evolutionary origin and ecological implication of a unique nif island in free-living Bradyrhizobium lineages.</title>
        <authorList>
            <person name="Tao J."/>
        </authorList>
    </citation>
    <scope>NUCLEOTIDE SEQUENCE [LARGE SCALE GENOMIC DNA]</scope>
    <source>
        <strain evidence="3">SZCCT0434</strain>
    </source>
</reference>
<dbReference type="Proteomes" id="UP001315278">
    <property type="component" value="Unassembled WGS sequence"/>
</dbReference>
<dbReference type="PROSITE" id="PS51318">
    <property type="entry name" value="TAT"/>
    <property type="match status" value="1"/>
</dbReference>
<name>A0ABS5FRF6_9BRAD</name>
<dbReference type="PANTHER" id="PTHR33376:SF2">
    <property type="entry name" value="DICARBOXYLATE-BINDING PERIPLASMIC PROTEIN"/>
    <property type="match status" value="1"/>
</dbReference>
<keyword evidence="3" id="KW-1185">Reference proteome</keyword>